<sequence length="74" mass="7857">MNMSTSDSDLDYALGRVKMQAAALLVGMPFYSLVVTVLLTGIGQALALGLYGVAAGGWVIWRTRRAVRGAAEVR</sequence>
<organism evidence="2 3">
    <name type="scientific">Thiohalorhabdus methylotrophus</name>
    <dbReference type="NCBI Taxonomy" id="3242694"/>
    <lineage>
        <taxon>Bacteria</taxon>
        <taxon>Pseudomonadati</taxon>
        <taxon>Pseudomonadota</taxon>
        <taxon>Gammaproteobacteria</taxon>
        <taxon>Thiohalorhabdales</taxon>
        <taxon>Thiohalorhabdaceae</taxon>
        <taxon>Thiohalorhabdus</taxon>
    </lineage>
</organism>
<dbReference type="EMBL" id="JBGUAW010000008">
    <property type="protein sequence ID" value="MFA9461664.1"/>
    <property type="molecule type" value="Genomic_DNA"/>
</dbReference>
<keyword evidence="1" id="KW-0472">Membrane</keyword>
<proteinExistence type="predicted"/>
<name>A0ABV4TYI4_9GAMM</name>
<gene>
    <name evidence="2" type="ORF">ACERLL_12610</name>
</gene>
<feature type="transmembrane region" description="Helical" evidence="1">
    <location>
        <begin position="21"/>
        <end position="39"/>
    </location>
</feature>
<dbReference type="Proteomes" id="UP001575181">
    <property type="component" value="Unassembled WGS sequence"/>
</dbReference>
<evidence type="ECO:0000313" key="2">
    <source>
        <dbReference type="EMBL" id="MFA9461664.1"/>
    </source>
</evidence>
<reference evidence="2 3" key="1">
    <citation type="submission" date="2024-08" db="EMBL/GenBank/DDBJ databases">
        <title>Whole-genome sequencing of halo(alkali)philic microorganisms from hypersaline lakes.</title>
        <authorList>
            <person name="Sorokin D.Y."/>
            <person name="Merkel A.Y."/>
            <person name="Messina E."/>
            <person name="Yakimov M."/>
        </authorList>
    </citation>
    <scope>NUCLEOTIDE SEQUENCE [LARGE SCALE GENOMIC DNA]</scope>
    <source>
        <strain evidence="2 3">Cl-TMA</strain>
    </source>
</reference>
<keyword evidence="3" id="KW-1185">Reference proteome</keyword>
<evidence type="ECO:0000256" key="1">
    <source>
        <dbReference type="SAM" id="Phobius"/>
    </source>
</evidence>
<protein>
    <submittedName>
        <fullName evidence="2">Uncharacterized protein</fullName>
    </submittedName>
</protein>
<comment type="caution">
    <text evidence="2">The sequence shown here is derived from an EMBL/GenBank/DDBJ whole genome shotgun (WGS) entry which is preliminary data.</text>
</comment>
<evidence type="ECO:0000313" key="3">
    <source>
        <dbReference type="Proteomes" id="UP001575181"/>
    </source>
</evidence>
<keyword evidence="1" id="KW-1133">Transmembrane helix</keyword>
<accession>A0ABV4TYI4</accession>
<feature type="transmembrane region" description="Helical" evidence="1">
    <location>
        <begin position="45"/>
        <end position="61"/>
    </location>
</feature>
<dbReference type="RefSeq" id="WP_373656447.1">
    <property type="nucleotide sequence ID" value="NZ_JBGUAW010000008.1"/>
</dbReference>
<keyword evidence="1" id="KW-0812">Transmembrane</keyword>